<dbReference type="EMBL" id="BTGU01000033">
    <property type="protein sequence ID" value="GMN50214.1"/>
    <property type="molecule type" value="Genomic_DNA"/>
</dbReference>
<proteinExistence type="predicted"/>
<keyword evidence="2" id="KW-1185">Reference proteome</keyword>
<comment type="caution">
    <text evidence="1">The sequence shown here is derived from an EMBL/GenBank/DDBJ whole genome shotgun (WGS) entry which is preliminary data.</text>
</comment>
<accession>A0AA88DJE3</accession>
<reference evidence="1" key="1">
    <citation type="submission" date="2023-07" db="EMBL/GenBank/DDBJ databases">
        <title>draft genome sequence of fig (Ficus carica).</title>
        <authorList>
            <person name="Takahashi T."/>
            <person name="Nishimura K."/>
        </authorList>
    </citation>
    <scope>NUCLEOTIDE SEQUENCE</scope>
</reference>
<gene>
    <name evidence="1" type="ORF">TIFTF001_019378</name>
</gene>
<dbReference type="AlphaFoldDB" id="A0AA88DJE3"/>
<organism evidence="1 2">
    <name type="scientific">Ficus carica</name>
    <name type="common">Common fig</name>
    <dbReference type="NCBI Taxonomy" id="3494"/>
    <lineage>
        <taxon>Eukaryota</taxon>
        <taxon>Viridiplantae</taxon>
        <taxon>Streptophyta</taxon>
        <taxon>Embryophyta</taxon>
        <taxon>Tracheophyta</taxon>
        <taxon>Spermatophyta</taxon>
        <taxon>Magnoliopsida</taxon>
        <taxon>eudicotyledons</taxon>
        <taxon>Gunneridae</taxon>
        <taxon>Pentapetalae</taxon>
        <taxon>rosids</taxon>
        <taxon>fabids</taxon>
        <taxon>Rosales</taxon>
        <taxon>Moraceae</taxon>
        <taxon>Ficeae</taxon>
        <taxon>Ficus</taxon>
    </lineage>
</organism>
<dbReference type="Proteomes" id="UP001187192">
    <property type="component" value="Unassembled WGS sequence"/>
</dbReference>
<protein>
    <submittedName>
        <fullName evidence="1">Uncharacterized protein</fullName>
    </submittedName>
</protein>
<evidence type="ECO:0000313" key="1">
    <source>
        <dbReference type="EMBL" id="GMN50214.1"/>
    </source>
</evidence>
<evidence type="ECO:0000313" key="2">
    <source>
        <dbReference type="Proteomes" id="UP001187192"/>
    </source>
</evidence>
<name>A0AA88DJE3_FICCA</name>
<sequence length="48" mass="4867">MSSSSLDGGLIWSELLLGQIEGGADVGGRCGIPMAIAVRSFNDDRGGT</sequence>